<evidence type="ECO:0000313" key="3">
    <source>
        <dbReference type="EMBL" id="GHD19521.1"/>
    </source>
</evidence>
<keyword evidence="1" id="KW-0812">Transmembrane</keyword>
<reference evidence="3" key="2">
    <citation type="submission" date="2020-09" db="EMBL/GenBank/DDBJ databases">
        <authorList>
            <person name="Sun Q."/>
            <person name="Kim S."/>
        </authorList>
    </citation>
    <scope>NUCLEOTIDE SEQUENCE</scope>
    <source>
        <strain evidence="3">KCTC 42249</strain>
    </source>
</reference>
<keyword evidence="4" id="KW-1185">Reference proteome</keyword>
<feature type="transmembrane region" description="Helical" evidence="1">
    <location>
        <begin position="12"/>
        <end position="31"/>
    </location>
</feature>
<keyword evidence="1" id="KW-0472">Membrane</keyword>
<feature type="domain" description="DUF1468" evidence="2">
    <location>
        <begin position="13"/>
        <end position="145"/>
    </location>
</feature>
<evidence type="ECO:0000259" key="2">
    <source>
        <dbReference type="Pfam" id="PF07331"/>
    </source>
</evidence>
<dbReference type="Pfam" id="PF07331">
    <property type="entry name" value="TctB"/>
    <property type="match status" value="1"/>
</dbReference>
<feature type="transmembrane region" description="Helical" evidence="1">
    <location>
        <begin position="43"/>
        <end position="61"/>
    </location>
</feature>
<feature type="transmembrane region" description="Helical" evidence="1">
    <location>
        <begin position="81"/>
        <end position="111"/>
    </location>
</feature>
<organism evidence="3 4">
    <name type="scientific">Tianweitania populi</name>
    <dbReference type="NCBI Taxonomy" id="1607949"/>
    <lineage>
        <taxon>Bacteria</taxon>
        <taxon>Pseudomonadati</taxon>
        <taxon>Pseudomonadota</taxon>
        <taxon>Alphaproteobacteria</taxon>
        <taxon>Hyphomicrobiales</taxon>
        <taxon>Phyllobacteriaceae</taxon>
        <taxon>Tianweitania</taxon>
    </lineage>
</organism>
<dbReference type="InterPro" id="IPR009936">
    <property type="entry name" value="DUF1468"/>
</dbReference>
<protein>
    <recommendedName>
        <fullName evidence="2">DUF1468 domain-containing protein</fullName>
    </recommendedName>
</protein>
<dbReference type="EMBL" id="BMZQ01000002">
    <property type="protein sequence ID" value="GHD19521.1"/>
    <property type="molecule type" value="Genomic_DNA"/>
</dbReference>
<keyword evidence="1" id="KW-1133">Transmembrane helix</keyword>
<feature type="transmembrane region" description="Helical" evidence="1">
    <location>
        <begin position="118"/>
        <end position="141"/>
    </location>
</feature>
<reference evidence="3" key="1">
    <citation type="journal article" date="2014" name="Int. J. Syst. Evol. Microbiol.">
        <title>Complete genome sequence of Corynebacterium casei LMG S-19264T (=DSM 44701T), isolated from a smear-ripened cheese.</title>
        <authorList>
            <consortium name="US DOE Joint Genome Institute (JGI-PGF)"/>
            <person name="Walter F."/>
            <person name="Albersmeier A."/>
            <person name="Kalinowski J."/>
            <person name="Ruckert C."/>
        </authorList>
    </citation>
    <scope>NUCLEOTIDE SEQUENCE</scope>
    <source>
        <strain evidence="3">KCTC 42249</strain>
    </source>
</reference>
<name>A0A8J3GLV8_9HYPH</name>
<evidence type="ECO:0000313" key="4">
    <source>
        <dbReference type="Proteomes" id="UP000630142"/>
    </source>
</evidence>
<accession>A0A8J3GLV8</accession>
<dbReference type="Proteomes" id="UP000630142">
    <property type="component" value="Unassembled WGS sequence"/>
</dbReference>
<dbReference type="AlphaFoldDB" id="A0A8J3GLV8"/>
<gene>
    <name evidence="3" type="ORF">GCM10016234_31320</name>
</gene>
<comment type="caution">
    <text evidence="3">The sequence shown here is derived from an EMBL/GenBank/DDBJ whole genome shotgun (WGS) entry which is preliminary data.</text>
</comment>
<proteinExistence type="predicted"/>
<evidence type="ECO:0000256" key="1">
    <source>
        <dbReference type="SAM" id="Phobius"/>
    </source>
</evidence>
<sequence>MTNLRLGGPDLGFGAFLVLVAAGTFAATWNLPIGTAAEMGPGYFPWAIALILLAFGLFFTVKGLTRSHAGIEPMQWRPITLIGIAVALFALVVEGLGLGLASLATIIVAAWASRESRFFEVIVFALFMSAAAILLFIKVLALPVPLWPW</sequence>
<dbReference type="RefSeq" id="WP_244641490.1">
    <property type="nucleotide sequence ID" value="NZ_BMZQ01000002.1"/>
</dbReference>